<sequence>MDDETTAAPDAADSPPVITAQGLSVIGEHGALFSDVDLELRPGFHAIQMPGGPAQHTLLLSLAGRLKPTKGTVTVNGATGPRAIRKHCAIAAFADIDDLEDMVTVQTVLTEQRRWVSPFPAWVPVQSDTPEMTAVFGDDLPLLSPKTFIIELSDLELFLLRITLALMSDRPVLIVGDLEQVRDNERRALAVQRLGALAEHRTVVVGVTNPLGDDAPHHVLHDRRMLTGKA</sequence>
<dbReference type="Gene3D" id="3.40.50.300">
    <property type="entry name" value="P-loop containing nucleotide triphosphate hydrolases"/>
    <property type="match status" value="1"/>
</dbReference>
<protein>
    <recommendedName>
        <fullName evidence="3">ABC transporter domain-containing protein</fullName>
    </recommendedName>
</protein>
<dbReference type="AlphaFoldDB" id="A0A0D1L7E9"/>
<keyword evidence="2" id="KW-1185">Reference proteome</keyword>
<evidence type="ECO:0000313" key="2">
    <source>
        <dbReference type="Proteomes" id="UP000032221"/>
    </source>
</evidence>
<dbReference type="InterPro" id="IPR027417">
    <property type="entry name" value="P-loop_NTPase"/>
</dbReference>
<dbReference type="OrthoDB" id="4927383at2"/>
<dbReference type="Proteomes" id="UP000032221">
    <property type="component" value="Unassembled WGS sequence"/>
</dbReference>
<gene>
    <name evidence="1" type="ORF">TL10_11225</name>
</gene>
<evidence type="ECO:0000313" key="1">
    <source>
        <dbReference type="EMBL" id="KIU16870.1"/>
    </source>
</evidence>
<name>A0A0D1L7E9_9MYCO</name>
<evidence type="ECO:0008006" key="3">
    <source>
        <dbReference type="Google" id="ProtNLM"/>
    </source>
</evidence>
<dbReference type="EMBL" id="JXST01000013">
    <property type="protein sequence ID" value="KIU16870.1"/>
    <property type="molecule type" value="Genomic_DNA"/>
</dbReference>
<accession>A0A0D1L7E9</accession>
<organism evidence="1 2">
    <name type="scientific">Mycolicibacterium llatzerense</name>
    <dbReference type="NCBI Taxonomy" id="280871"/>
    <lineage>
        <taxon>Bacteria</taxon>
        <taxon>Bacillati</taxon>
        <taxon>Actinomycetota</taxon>
        <taxon>Actinomycetes</taxon>
        <taxon>Mycobacteriales</taxon>
        <taxon>Mycobacteriaceae</taxon>
        <taxon>Mycolicibacterium</taxon>
    </lineage>
</organism>
<proteinExistence type="predicted"/>
<comment type="caution">
    <text evidence="1">The sequence shown here is derived from an EMBL/GenBank/DDBJ whole genome shotgun (WGS) entry which is preliminary data.</text>
</comment>
<dbReference type="PATRIC" id="fig|280871.6.peg.2326"/>
<dbReference type="STRING" id="280871.TL10_11225"/>
<dbReference type="SUPFAM" id="SSF52540">
    <property type="entry name" value="P-loop containing nucleoside triphosphate hydrolases"/>
    <property type="match status" value="1"/>
</dbReference>
<dbReference type="RefSeq" id="WP_043985712.1">
    <property type="nucleotide sequence ID" value="NZ_BAAARC010000015.1"/>
</dbReference>
<reference evidence="1 2" key="1">
    <citation type="submission" date="2015-01" db="EMBL/GenBank/DDBJ databases">
        <title>Genome sequence of Mycobacterium llatzerense and Mycobacterium immunogenum recovered from brain abscess.</title>
        <authorList>
            <person name="Greninger A.L."/>
            <person name="Langelier C."/>
            <person name="Cunningham G."/>
            <person name="Chiu C.Y."/>
            <person name="Miller S."/>
        </authorList>
    </citation>
    <scope>NUCLEOTIDE SEQUENCE [LARGE SCALE GENOMIC DNA]</scope>
    <source>
        <strain evidence="1 2">CLUC14</strain>
    </source>
</reference>